<feature type="compositionally biased region" description="Polar residues" evidence="1">
    <location>
        <begin position="312"/>
        <end position="321"/>
    </location>
</feature>
<feature type="compositionally biased region" description="Low complexity" evidence="1">
    <location>
        <begin position="34"/>
        <end position="44"/>
    </location>
</feature>
<feature type="compositionally biased region" description="Pro residues" evidence="1">
    <location>
        <begin position="1"/>
        <end position="10"/>
    </location>
</feature>
<feature type="compositionally biased region" description="Polar residues" evidence="1">
    <location>
        <begin position="172"/>
        <end position="181"/>
    </location>
</feature>
<evidence type="ECO:0000313" key="3">
    <source>
        <dbReference type="Proteomes" id="UP001149079"/>
    </source>
</evidence>
<dbReference type="AlphaFoldDB" id="A0A9W9H022"/>
<organism evidence="2 3">
    <name type="scientific">Penicillium bovifimosum</name>
    <dbReference type="NCBI Taxonomy" id="126998"/>
    <lineage>
        <taxon>Eukaryota</taxon>
        <taxon>Fungi</taxon>
        <taxon>Dikarya</taxon>
        <taxon>Ascomycota</taxon>
        <taxon>Pezizomycotina</taxon>
        <taxon>Eurotiomycetes</taxon>
        <taxon>Eurotiomycetidae</taxon>
        <taxon>Eurotiales</taxon>
        <taxon>Aspergillaceae</taxon>
        <taxon>Penicillium</taxon>
    </lineage>
</organism>
<dbReference type="GeneID" id="81404321"/>
<proteinExistence type="predicted"/>
<accession>A0A9W9H022</accession>
<comment type="caution">
    <text evidence="2">The sequence shown here is derived from an EMBL/GenBank/DDBJ whole genome shotgun (WGS) entry which is preliminary data.</text>
</comment>
<feature type="compositionally biased region" description="Low complexity" evidence="1">
    <location>
        <begin position="431"/>
        <end position="452"/>
    </location>
</feature>
<dbReference type="Proteomes" id="UP001149079">
    <property type="component" value="Unassembled WGS sequence"/>
</dbReference>
<gene>
    <name evidence="2" type="ORF">N7515_004407</name>
</gene>
<feature type="compositionally biased region" description="Polar residues" evidence="1">
    <location>
        <begin position="57"/>
        <end position="70"/>
    </location>
</feature>
<feature type="compositionally biased region" description="Acidic residues" evidence="1">
    <location>
        <begin position="295"/>
        <end position="307"/>
    </location>
</feature>
<feature type="compositionally biased region" description="Basic and acidic residues" evidence="1">
    <location>
        <begin position="401"/>
        <end position="416"/>
    </location>
</feature>
<protein>
    <submittedName>
        <fullName evidence="2">Uncharacterized protein</fullName>
    </submittedName>
</protein>
<feature type="region of interest" description="Disordered" evidence="1">
    <location>
        <begin position="1"/>
        <end position="204"/>
    </location>
</feature>
<evidence type="ECO:0000256" key="1">
    <source>
        <dbReference type="SAM" id="MobiDB-lite"/>
    </source>
</evidence>
<name>A0A9W9H022_9EURO</name>
<evidence type="ECO:0000313" key="2">
    <source>
        <dbReference type="EMBL" id="KAJ5135129.1"/>
    </source>
</evidence>
<reference evidence="2" key="1">
    <citation type="submission" date="2022-11" db="EMBL/GenBank/DDBJ databases">
        <authorList>
            <person name="Petersen C."/>
        </authorList>
    </citation>
    <scope>NUCLEOTIDE SEQUENCE</scope>
    <source>
        <strain evidence="2">IBT 22155</strain>
    </source>
</reference>
<keyword evidence="3" id="KW-1185">Reference proteome</keyword>
<feature type="compositionally biased region" description="Low complexity" evidence="1">
    <location>
        <begin position="71"/>
        <end position="82"/>
    </location>
</feature>
<sequence length="452" mass="48350">MASTPPPPSPSALRVPRAPRHGPKHDNYEPYATRYSARLASQRASRADKITPPPNHPSTSAKTGTSKRTLSPSSPDAAIPSPKKTTRSHTIAASRISHPELEHALPRSPQHTSRSSAERALPTPAKTPSKKKVATSASSTSRSLFPPTSTPKRRKMDATNHSITPLDIFSDESVQAATQGSIPIHEDSRDRIPGPPGLVNDIFIGRARPVRRPATRSAAGNSRDDGAWFVHRGKKIFKRFDDTEDQDDDEDDLGLFASRPDLLARNPDILKSVKPLKRADVKPRVLFPAAGDTAHEEEDVTDVEDCEPMSPTPASFPSTVHSAPELESSLQFGASPFTTTRDFSPASATNVPAINLQEPEGGPLIPASGEEPGPQAEALGQTSFRDSPGSSLLKYWPVSTKRRDVQARADRAKRPLEAPSTPVPRTRKAHAAAAAEAAASHAPAPGASTSDA</sequence>
<feature type="compositionally biased region" description="Polar residues" evidence="1">
    <location>
        <begin position="380"/>
        <end position="390"/>
    </location>
</feature>
<dbReference type="EMBL" id="JAPQKL010000004">
    <property type="protein sequence ID" value="KAJ5135129.1"/>
    <property type="molecule type" value="Genomic_DNA"/>
</dbReference>
<feature type="compositionally biased region" description="Polar residues" evidence="1">
    <location>
        <begin position="328"/>
        <end position="352"/>
    </location>
</feature>
<dbReference type="RefSeq" id="XP_056522101.1">
    <property type="nucleotide sequence ID" value="XM_056665151.1"/>
</dbReference>
<reference evidence="2" key="2">
    <citation type="journal article" date="2023" name="IMA Fungus">
        <title>Comparative genomic study of the Penicillium genus elucidates a diverse pangenome and 15 lateral gene transfer events.</title>
        <authorList>
            <person name="Petersen C."/>
            <person name="Sorensen T."/>
            <person name="Nielsen M.R."/>
            <person name="Sondergaard T.E."/>
            <person name="Sorensen J.L."/>
            <person name="Fitzpatrick D.A."/>
            <person name="Frisvad J.C."/>
            <person name="Nielsen K.L."/>
        </authorList>
    </citation>
    <scope>NUCLEOTIDE SEQUENCE</scope>
    <source>
        <strain evidence="2">IBT 22155</strain>
    </source>
</reference>
<dbReference type="OrthoDB" id="5398515at2759"/>
<feature type="region of interest" description="Disordered" evidence="1">
    <location>
        <begin position="288"/>
        <end position="452"/>
    </location>
</feature>